<evidence type="ECO:0000256" key="1">
    <source>
        <dbReference type="SAM" id="MobiDB-lite"/>
    </source>
</evidence>
<dbReference type="Proteomes" id="UP000324897">
    <property type="component" value="Chromosome 3"/>
</dbReference>
<reference evidence="2 3" key="1">
    <citation type="journal article" date="2019" name="Sci. Rep.">
        <title>A high-quality genome of Eragrostis curvula grass provides insights into Poaceae evolution and supports new strategies to enhance forage quality.</title>
        <authorList>
            <person name="Carballo J."/>
            <person name="Santos B.A.C.M."/>
            <person name="Zappacosta D."/>
            <person name="Garbus I."/>
            <person name="Selva J.P."/>
            <person name="Gallo C.A."/>
            <person name="Diaz A."/>
            <person name="Albertini E."/>
            <person name="Caccamo M."/>
            <person name="Echenique V."/>
        </authorList>
    </citation>
    <scope>NUCLEOTIDE SEQUENCE [LARGE SCALE GENOMIC DNA]</scope>
    <source>
        <strain evidence="3">cv. Victoria</strain>
        <tissue evidence="2">Leaf</tissue>
    </source>
</reference>
<feature type="region of interest" description="Disordered" evidence="1">
    <location>
        <begin position="17"/>
        <end position="69"/>
    </location>
</feature>
<evidence type="ECO:0000313" key="3">
    <source>
        <dbReference type="Proteomes" id="UP000324897"/>
    </source>
</evidence>
<evidence type="ECO:0000313" key="2">
    <source>
        <dbReference type="EMBL" id="TVU09580.1"/>
    </source>
</evidence>
<feature type="non-terminal residue" evidence="2">
    <location>
        <position position="1"/>
    </location>
</feature>
<keyword evidence="3" id="KW-1185">Reference proteome</keyword>
<dbReference type="AlphaFoldDB" id="A0A5J9TDW0"/>
<gene>
    <name evidence="2" type="ORF">EJB05_43064</name>
</gene>
<dbReference type="InterPro" id="IPR012511">
    <property type="entry name" value="AdoMetDC_leader"/>
</dbReference>
<dbReference type="OrthoDB" id="1883487at2759"/>
<dbReference type="PANTHER" id="PTHR35727">
    <property type="entry name" value="BNAA05G33520D PROTEIN"/>
    <property type="match status" value="1"/>
</dbReference>
<dbReference type="EMBL" id="RWGY01000039">
    <property type="protein sequence ID" value="TVU09580.1"/>
    <property type="molecule type" value="Genomic_DNA"/>
</dbReference>
<feature type="compositionally biased region" description="Low complexity" evidence="1">
    <location>
        <begin position="43"/>
        <end position="52"/>
    </location>
</feature>
<name>A0A5J9TDW0_9POAL</name>
<proteinExistence type="predicted"/>
<dbReference type="Gramene" id="TVU09580">
    <property type="protein sequence ID" value="TVU09580"/>
    <property type="gene ID" value="EJB05_43064"/>
</dbReference>
<comment type="caution">
    <text evidence="2">The sequence shown here is derived from an EMBL/GenBank/DDBJ whole genome shotgun (WGS) entry which is preliminary data.</text>
</comment>
<dbReference type="PANTHER" id="PTHR35727:SF10">
    <property type="entry name" value="S-ADENOSYLMETHIONINE DECARBOXYLASE PROENZYME"/>
    <property type="match status" value="1"/>
</dbReference>
<dbReference type="Pfam" id="PF08132">
    <property type="entry name" value="AdoMetDC_leader"/>
    <property type="match status" value="1"/>
</dbReference>
<accession>A0A5J9TDW0</accession>
<organism evidence="2 3">
    <name type="scientific">Eragrostis curvula</name>
    <name type="common">weeping love grass</name>
    <dbReference type="NCBI Taxonomy" id="38414"/>
    <lineage>
        <taxon>Eukaryota</taxon>
        <taxon>Viridiplantae</taxon>
        <taxon>Streptophyta</taxon>
        <taxon>Embryophyta</taxon>
        <taxon>Tracheophyta</taxon>
        <taxon>Spermatophyta</taxon>
        <taxon>Magnoliopsida</taxon>
        <taxon>Liliopsida</taxon>
        <taxon>Poales</taxon>
        <taxon>Poaceae</taxon>
        <taxon>PACMAD clade</taxon>
        <taxon>Chloridoideae</taxon>
        <taxon>Eragrostideae</taxon>
        <taxon>Eragrostidinae</taxon>
        <taxon>Eragrostis</taxon>
    </lineage>
</organism>
<protein>
    <submittedName>
        <fullName evidence="2">Uncharacterized protein</fullName>
    </submittedName>
</protein>
<sequence>TASNTAWCGAAVFAHRAPDSRGPDQVGFGPAREPRRLLATSTSPSQPRLLSNNPPPSSRAESEAVRAHRARFSCSASHVPQETAPVPPFLNLPAFRDSAALVAAAGRRVLEQTNIVDALMESKGGKKSSSSNRMYEAPLGYKIEDVRPAGGIKKFQSAAYSNCARKPS</sequence>